<evidence type="ECO:0000313" key="1">
    <source>
        <dbReference type="EMBL" id="MDR6287581.1"/>
    </source>
</evidence>
<dbReference type="Proteomes" id="UP001262410">
    <property type="component" value="Unassembled WGS sequence"/>
</dbReference>
<comment type="caution">
    <text evidence="1">The sequence shown here is derived from an EMBL/GenBank/DDBJ whole genome shotgun (WGS) entry which is preliminary data.</text>
</comment>
<organism evidence="1 2">
    <name type="scientific">Inquilinus ginsengisoli</name>
    <dbReference type="NCBI Taxonomy" id="363840"/>
    <lineage>
        <taxon>Bacteria</taxon>
        <taxon>Pseudomonadati</taxon>
        <taxon>Pseudomonadota</taxon>
        <taxon>Alphaproteobacteria</taxon>
        <taxon>Rhodospirillales</taxon>
        <taxon>Rhodospirillaceae</taxon>
        <taxon>Inquilinus</taxon>
    </lineage>
</organism>
<accession>A0ABU1JG37</accession>
<gene>
    <name evidence="1" type="ORF">E9232_000080</name>
</gene>
<evidence type="ECO:0000313" key="2">
    <source>
        <dbReference type="Proteomes" id="UP001262410"/>
    </source>
</evidence>
<name>A0ABU1JG37_9PROT</name>
<keyword evidence="2" id="KW-1185">Reference proteome</keyword>
<dbReference type="EMBL" id="JAVDPW010000001">
    <property type="protein sequence ID" value="MDR6287581.1"/>
    <property type="molecule type" value="Genomic_DNA"/>
</dbReference>
<evidence type="ECO:0008006" key="3">
    <source>
        <dbReference type="Google" id="ProtNLM"/>
    </source>
</evidence>
<protein>
    <recommendedName>
        <fullName evidence="3">DUF1127 domain-containing protein</fullName>
    </recommendedName>
</protein>
<dbReference type="RefSeq" id="WP_309791414.1">
    <property type="nucleotide sequence ID" value="NZ_JAVDPW010000001.1"/>
</dbReference>
<reference evidence="1 2" key="1">
    <citation type="submission" date="2023-07" db="EMBL/GenBank/DDBJ databases">
        <title>Sorghum-associated microbial communities from plants grown in Nebraska, USA.</title>
        <authorList>
            <person name="Schachtman D."/>
        </authorList>
    </citation>
    <scope>NUCLEOTIDE SEQUENCE [LARGE SCALE GENOMIC DNA]</scope>
    <source>
        <strain evidence="1 2">584</strain>
    </source>
</reference>
<proteinExistence type="predicted"/>
<sequence>MSIALPARMLQLLRRLAGDVPRPTRRPPHDRLRPDDLSAHLRIDIGVEPKRRVDREI</sequence>